<evidence type="ECO:0000256" key="1">
    <source>
        <dbReference type="SAM" id="Phobius"/>
    </source>
</evidence>
<organism evidence="2 3">
    <name type="scientific">Elizabethkingia anophelis</name>
    <dbReference type="NCBI Taxonomy" id="1117645"/>
    <lineage>
        <taxon>Bacteria</taxon>
        <taxon>Pseudomonadati</taxon>
        <taxon>Bacteroidota</taxon>
        <taxon>Flavobacteriia</taxon>
        <taxon>Flavobacteriales</taxon>
        <taxon>Weeksellaceae</taxon>
        <taxon>Elizabethkingia</taxon>
    </lineage>
</organism>
<feature type="transmembrane region" description="Helical" evidence="1">
    <location>
        <begin position="7"/>
        <end position="27"/>
    </location>
</feature>
<feature type="transmembrane region" description="Helical" evidence="1">
    <location>
        <begin position="47"/>
        <end position="73"/>
    </location>
</feature>
<evidence type="ECO:0000313" key="2">
    <source>
        <dbReference type="EMBL" id="AQX00523.1"/>
    </source>
</evidence>
<evidence type="ECO:0000313" key="3">
    <source>
        <dbReference type="Proteomes" id="UP000190848"/>
    </source>
</evidence>
<proteinExistence type="predicted"/>
<keyword evidence="1" id="KW-0472">Membrane</keyword>
<feature type="transmembrane region" description="Helical" evidence="1">
    <location>
        <begin position="80"/>
        <end position="100"/>
    </location>
</feature>
<keyword evidence="1" id="KW-1133">Transmembrane helix</keyword>
<dbReference type="Proteomes" id="UP000190848">
    <property type="component" value="Chromosome"/>
</dbReference>
<sequence>MKKIILNFWLINLLISILLFILYRVTAMQAKQADKTLLETVLYMIDIVLNLGFSMIYLAVMVFSSLTFFLNLAEKIRNNYFFSFLTFSGIPIFCVIYLMANVSIDLYQYKESLLIRLISFSIMYLLCTWVEFLMFRKKIKILKYSHSVKM</sequence>
<gene>
    <name evidence="2" type="ORF">BBD32_03095</name>
</gene>
<accession>A0AAU8UQF1</accession>
<reference evidence="2 3" key="1">
    <citation type="submission" date="2016-07" db="EMBL/GenBank/DDBJ databases">
        <title>Revisiting the taxonomy of the Elizabethkingia Genus using Whole-Genome Sequencing, Optical Mapping, and MALDI-TOF, along with proposal of three novel Elizabethkingia species: Elizabethkingia bruuniana sp. nov., Elizabethkingia ursingii sp. nov., and Elizabethkingia occulta sp. nov.</title>
        <authorList>
            <person name="Nicholson A.C."/>
        </authorList>
    </citation>
    <scope>NUCLEOTIDE SEQUENCE [LARGE SCALE GENOMIC DNA]</scope>
    <source>
        <strain evidence="2 3">F3201</strain>
    </source>
</reference>
<dbReference type="EMBL" id="CP016374">
    <property type="protein sequence ID" value="AQX00523.1"/>
    <property type="molecule type" value="Genomic_DNA"/>
</dbReference>
<protein>
    <submittedName>
        <fullName evidence="2">Uncharacterized protein</fullName>
    </submittedName>
</protein>
<name>A0AAU8UQF1_9FLAO</name>
<keyword evidence="1" id="KW-0812">Transmembrane</keyword>
<feature type="transmembrane region" description="Helical" evidence="1">
    <location>
        <begin position="112"/>
        <end position="135"/>
    </location>
</feature>
<dbReference type="AlphaFoldDB" id="A0AAU8UQF1"/>